<protein>
    <submittedName>
        <fullName evidence="1">Uncharacterized protein</fullName>
    </submittedName>
</protein>
<keyword evidence="2" id="KW-1185">Reference proteome</keyword>
<sequence>MQKEIADRLTNEGEKRWTLLDWTHVNYIWSDTVPSSALCDLCLDLIAHRTKSETLSGWRGKVSADFMFDSTVRMAESFGPYR</sequence>
<evidence type="ECO:0000313" key="1">
    <source>
        <dbReference type="EMBL" id="KAH9824544.1"/>
    </source>
</evidence>
<comment type="caution">
    <text evidence="1">The sequence shown here is derived from an EMBL/GenBank/DDBJ whole genome shotgun (WGS) entry which is preliminary data.</text>
</comment>
<dbReference type="EMBL" id="RIBY02002145">
    <property type="protein sequence ID" value="KAH9824544.1"/>
    <property type="molecule type" value="Genomic_DNA"/>
</dbReference>
<organism evidence="1 2">
    <name type="scientific">Teratosphaeria destructans</name>
    <dbReference type="NCBI Taxonomy" id="418781"/>
    <lineage>
        <taxon>Eukaryota</taxon>
        <taxon>Fungi</taxon>
        <taxon>Dikarya</taxon>
        <taxon>Ascomycota</taxon>
        <taxon>Pezizomycotina</taxon>
        <taxon>Dothideomycetes</taxon>
        <taxon>Dothideomycetidae</taxon>
        <taxon>Mycosphaerellales</taxon>
        <taxon>Teratosphaeriaceae</taxon>
        <taxon>Teratosphaeria</taxon>
    </lineage>
</organism>
<name>A0A9W7SMF3_9PEZI</name>
<proteinExistence type="predicted"/>
<accession>A0A9W7SMF3</accession>
<dbReference type="AlphaFoldDB" id="A0A9W7SMF3"/>
<gene>
    <name evidence="1" type="ORF">Tdes44962_MAKER04364</name>
</gene>
<evidence type="ECO:0000313" key="2">
    <source>
        <dbReference type="Proteomes" id="UP001138500"/>
    </source>
</evidence>
<reference evidence="1 2" key="2">
    <citation type="journal article" date="2021" name="Curr. Genet.">
        <title>Genetic response to nitrogen starvation in the aggressive Eucalyptus foliar pathogen Teratosphaeria destructans.</title>
        <authorList>
            <person name="Havenga M."/>
            <person name="Wingfield B.D."/>
            <person name="Wingfield M.J."/>
            <person name="Dreyer L.L."/>
            <person name="Roets F."/>
            <person name="Aylward J."/>
        </authorList>
    </citation>
    <scope>NUCLEOTIDE SEQUENCE [LARGE SCALE GENOMIC DNA]</scope>
    <source>
        <strain evidence="1">CMW44962</strain>
    </source>
</reference>
<dbReference type="Proteomes" id="UP001138500">
    <property type="component" value="Unassembled WGS sequence"/>
</dbReference>
<reference evidence="1 2" key="1">
    <citation type="journal article" date="2018" name="IMA Fungus">
        <title>IMA Genome-F 10: Nine draft genome sequences of Claviceps purpurea s.lat., including C. arundinis, C. humidiphila, and C. cf. spartinae, pseudomolecules for the pitch canker pathogen Fusarium circinatum, draft genome of Davidsoniella eucalypti, Grosmannia galeiformis, Quambalaria eucalypti, and Teratosphaeria destructans.</title>
        <authorList>
            <person name="Wingfield B.D."/>
            <person name="Liu M."/>
            <person name="Nguyen H.D."/>
            <person name="Lane F.A."/>
            <person name="Morgan S.W."/>
            <person name="De Vos L."/>
            <person name="Wilken P.M."/>
            <person name="Duong T.A."/>
            <person name="Aylward J."/>
            <person name="Coetzee M.P."/>
            <person name="Dadej K."/>
            <person name="De Beer Z.W."/>
            <person name="Findlay W."/>
            <person name="Havenga M."/>
            <person name="Kolarik M."/>
            <person name="Menzies J.G."/>
            <person name="Naidoo K."/>
            <person name="Pochopski O."/>
            <person name="Shoukouhi P."/>
            <person name="Santana Q.C."/>
            <person name="Seifert K.A."/>
            <person name="Soal N."/>
            <person name="Steenkamp E.T."/>
            <person name="Tatham C.T."/>
            <person name="van der Nest M.A."/>
            <person name="Wingfield M.J."/>
        </authorList>
    </citation>
    <scope>NUCLEOTIDE SEQUENCE [LARGE SCALE GENOMIC DNA]</scope>
    <source>
        <strain evidence="1">CMW44962</strain>
    </source>
</reference>